<keyword evidence="2" id="KW-1185">Reference proteome</keyword>
<organism evidence="1 2">
    <name type="scientific">Phlebia brevispora</name>
    <dbReference type="NCBI Taxonomy" id="194682"/>
    <lineage>
        <taxon>Eukaryota</taxon>
        <taxon>Fungi</taxon>
        <taxon>Dikarya</taxon>
        <taxon>Basidiomycota</taxon>
        <taxon>Agaricomycotina</taxon>
        <taxon>Agaricomycetes</taxon>
        <taxon>Polyporales</taxon>
        <taxon>Meruliaceae</taxon>
        <taxon>Phlebia</taxon>
    </lineage>
</organism>
<sequence length="1032" mass="116547">MSLLTVLDLVLACLAVYLVKQLFLRKATPGPLPPGPRPLPLIGNLLDMPTSHEWFTFMRWGDIYGDIVSISTFGQRVVILNSAQAAIDLLEKRGAKYAGRPYLVGAGEMIGWDQTVVLCQYNDMFRGMRRLLRQFMGGKTQMAKFHSLEQQETRRFLRRVLSDPDNLPEHIRKTAGAIILKMSYGYDIVEGEDPLINLVERAAEGFIYSTSPGAFLVDIIPILRYMPSWLPVAGWKRKIEGWRTVTMEMCDYPYYMVKNKDSNEISDVPNFVAHNLPYAEKHNCEHIARGAAGSLYSGGADTTVSSIHSFFLAMTLYPEVQKKAQAEIDAVVGPDRLPTFEDMVNLPYVTALCSEVLRWMPIGPLGVPHRSLEDDVYAGYFLPKDTVFIANIWKFTHDPEVYSDPMAFKPERFLSTDGKAPEQDPRAFCFGFGRRYSELLCKARLGESSVFAQWDKVFEPFAIMPLLTIFDLLLASLGVYLVKQLLRHNSTRRRLPPGPRPLPLIGNLLDMPISHEWLTFSRWGDTYGDMVSVTMFRQRLVILNSAQVALELLERRGAKYAGRPYLVAAGEMIGWDKIMVLCQYNDMFRRMRRLLHQFMGGKAQIARFNAMEQRETHRFLRRVLRDPDNLSEHLRKTAGAIILKTGYGYDVGEGEDPMVDLVDRALQGFIYSSSPGAFLVDFIPILRYVPSWFPGAGWKRKIQKWYKETKDMRDVPYDMAKNKIFQEASDFPNFVVNSLAYVEKHDCEEVARRAAGSLYAGGAETSVAALYSFFLAMVLYPEVQKKAQAELDAVVGSDRLPTFEDQDRLPYISALCSEVLRWMPIAPLGVPHRSLEDDVYCGYFLPKDTVFIANIWNFAHDARTYSDPTSFRPERFLPASGMTPELDPRTFVFGFGRRVCPGLYLAEASIFISCAMTLAVFDITKAVVNGKEITPAVECCTGSISMGGGAARQVQGPYPASALNPAGGAFTVRRRGFTSTKHLDDAGGLSSSLRHSSHVTGRRYCRRLQYRADYSCWSRARSHTEHQLRSAE</sequence>
<proteinExistence type="predicted"/>
<reference evidence="1" key="1">
    <citation type="submission" date="2022-07" db="EMBL/GenBank/DDBJ databases">
        <title>Genome Sequence of Phlebia brevispora.</title>
        <authorList>
            <person name="Buettner E."/>
        </authorList>
    </citation>
    <scope>NUCLEOTIDE SEQUENCE</scope>
    <source>
        <strain evidence="1">MPL23</strain>
    </source>
</reference>
<dbReference type="Proteomes" id="UP001148662">
    <property type="component" value="Unassembled WGS sequence"/>
</dbReference>
<comment type="caution">
    <text evidence="1">The sequence shown here is derived from an EMBL/GenBank/DDBJ whole genome shotgun (WGS) entry which is preliminary data.</text>
</comment>
<protein>
    <submittedName>
        <fullName evidence="1">Uncharacterized protein</fullName>
    </submittedName>
</protein>
<evidence type="ECO:0000313" key="2">
    <source>
        <dbReference type="Proteomes" id="UP001148662"/>
    </source>
</evidence>
<evidence type="ECO:0000313" key="1">
    <source>
        <dbReference type="EMBL" id="KAJ3552901.1"/>
    </source>
</evidence>
<gene>
    <name evidence="1" type="ORF">NM688_g3906</name>
</gene>
<name>A0ACC1T4L4_9APHY</name>
<accession>A0ACC1T4L4</accession>
<dbReference type="EMBL" id="JANHOG010000603">
    <property type="protein sequence ID" value="KAJ3552901.1"/>
    <property type="molecule type" value="Genomic_DNA"/>
</dbReference>